<name>A0ABY5DJV0_9GAMM</name>
<dbReference type="RefSeq" id="WP_258568555.1">
    <property type="nucleotide sequence ID" value="NZ_CP092900.1"/>
</dbReference>
<evidence type="ECO:0000256" key="3">
    <source>
        <dbReference type="ARBA" id="ARBA00023145"/>
    </source>
</evidence>
<dbReference type="Gene3D" id="3.60.20.10">
    <property type="entry name" value="Glutamine Phosphoribosylpyrophosphate, subunit 1, domain 1"/>
    <property type="match status" value="1"/>
</dbReference>
<dbReference type="CDD" id="cd03747">
    <property type="entry name" value="Ntn_PGA_like"/>
    <property type="match status" value="1"/>
</dbReference>
<comment type="similarity">
    <text evidence="1">Belongs to the peptidase S45 family.</text>
</comment>
<organism evidence="5 6">
    <name type="scientific">Candidatus Comchoanobacter bicostacola</name>
    <dbReference type="NCBI Taxonomy" id="2919598"/>
    <lineage>
        <taxon>Bacteria</taxon>
        <taxon>Pseudomonadati</taxon>
        <taxon>Pseudomonadota</taxon>
        <taxon>Gammaproteobacteria</taxon>
        <taxon>Candidatus Comchoanobacterales</taxon>
        <taxon>Candidatus Comchoanobacteraceae</taxon>
        <taxon>Candidatus Comchoanobacter</taxon>
    </lineage>
</organism>
<evidence type="ECO:0000256" key="2">
    <source>
        <dbReference type="ARBA" id="ARBA00022801"/>
    </source>
</evidence>
<dbReference type="EMBL" id="CP092900">
    <property type="protein sequence ID" value="UTC24766.1"/>
    <property type="molecule type" value="Genomic_DNA"/>
</dbReference>
<dbReference type="PIRSF" id="PIRSF001227">
    <property type="entry name" value="Pen_acylase"/>
    <property type="match status" value="1"/>
</dbReference>
<dbReference type="PANTHER" id="PTHR34218:SF4">
    <property type="entry name" value="ACYL-HOMOSERINE LACTONE ACYLASE QUIP"/>
    <property type="match status" value="1"/>
</dbReference>
<protein>
    <submittedName>
        <fullName evidence="5">Penicillin acylase family protein</fullName>
    </submittedName>
</protein>
<keyword evidence="2" id="KW-0378">Hydrolase</keyword>
<proteinExistence type="inferred from homology"/>
<keyword evidence="6" id="KW-1185">Reference proteome</keyword>
<sequence>MKKRLVYLVSLVLASVSLYCLYSIYITQPMLKGSLVQNQLSSSVSIRRDQNGIPTITAQSDQDLYFAQGYVHAQDRLYQMLLLKHLMSGRMSELFGERTVKLDEYMRIFNVKNNAKNTYSYLSAESQDALQSYADGVNACIRDNPQTLETKLLNITIDQWQPYDTVIIQKAIAFDLSRHWPRIIRNSVLAHHKGVEVLDQFYPNEMLSNPSISDQDLKNERLPYRSEIIEYADGPELPDEFIDAIEPYAMLNYAVLKGLSPDDSAAAGSNAWALSADRMAKGSAMMASDPHLNLSIPNTFYLVGLKSKSVDAYGASIPGAPGLIIGKNKDISWGFTNAALAQSDIYYDKNIETTTIRHEIIKVKDKPDVKIICRESDYGALITPEGAPLDVALRWVAMDPIDTTIDGIMMLNSASSLKEAKEALERFHAPAQNAIVTTSSGDIGLYTSGSVPVRSHSGRIAVPALKTYNWQRYIPKRELPYVENPKRGYVANANNHVVSDHYGYNLSRLGFDDLRASRLDELLGDNRKLTVGDFQDMQLDNIEMEWIYLRSVLLKAQPGSEQAKEALHALSDWSGSVVLSSYEATIYHEWMDKISSKLYGPILKQLPKWGKPLYNSAYIKHALESEYCLEGVRSSDLLIKTLEQTLSELSKELGEDMTQWEWQKKQKTVFKHTLFKKIPLLRSIANRSVNSNGSSNSLNRNHWNSKDKHANQFFGTNGAAVRMIASPKHGHAQFMMPMGCSGNPFSRYYANLLPMWVEGTYIDSSGTARSDYDLDLVLKPSV</sequence>
<comment type="subunit">
    <text evidence="4">Heterodimer of an alpha subunit and a beta subunit processed from the same precursor.</text>
</comment>
<evidence type="ECO:0000313" key="6">
    <source>
        <dbReference type="Proteomes" id="UP001055955"/>
    </source>
</evidence>
<dbReference type="Proteomes" id="UP001055955">
    <property type="component" value="Chromosome"/>
</dbReference>
<evidence type="ECO:0000256" key="1">
    <source>
        <dbReference type="ARBA" id="ARBA00006586"/>
    </source>
</evidence>
<dbReference type="InterPro" id="IPR023343">
    <property type="entry name" value="Penicillin_amidase_dom1"/>
</dbReference>
<dbReference type="InterPro" id="IPR043146">
    <property type="entry name" value="Penicillin_amidase_N_B-knob"/>
</dbReference>
<dbReference type="InterPro" id="IPR014395">
    <property type="entry name" value="Pen/GL7ACA/AHL_acylase"/>
</dbReference>
<gene>
    <name evidence="5" type="ORF">MMH89_01180</name>
</gene>
<accession>A0ABY5DJV0</accession>
<dbReference type="InterPro" id="IPR043147">
    <property type="entry name" value="Penicillin_amidase_A-knob"/>
</dbReference>
<dbReference type="Pfam" id="PF01804">
    <property type="entry name" value="Penicil_amidase"/>
    <property type="match status" value="1"/>
</dbReference>
<dbReference type="Gene3D" id="1.10.1400.10">
    <property type="match status" value="1"/>
</dbReference>
<dbReference type="PANTHER" id="PTHR34218">
    <property type="entry name" value="PEPTIDASE S45 PENICILLIN AMIDASE"/>
    <property type="match status" value="1"/>
</dbReference>
<keyword evidence="3" id="KW-0865">Zymogen</keyword>
<reference evidence="5 6" key="1">
    <citation type="journal article" date="2022" name="Nat. Microbiol.">
        <title>The microbiome of a bacterivorous marine choanoflagellate contains a resource-demanding obligate bacterial associate.</title>
        <authorList>
            <person name="Needham D.M."/>
            <person name="Poirier C."/>
            <person name="Bachy C."/>
            <person name="George E.E."/>
            <person name="Wilken S."/>
            <person name="Yung C.C.M."/>
            <person name="Limardo A.J."/>
            <person name="Morando M."/>
            <person name="Sudek L."/>
            <person name="Malmstrom R.R."/>
            <person name="Keeling P.J."/>
            <person name="Santoro A.E."/>
            <person name="Worden A.Z."/>
        </authorList>
    </citation>
    <scope>NUCLEOTIDE SEQUENCE [LARGE SCALE GENOMIC DNA]</scope>
    <source>
        <strain evidence="5 6">Comchoano-1</strain>
    </source>
</reference>
<dbReference type="Gene3D" id="2.30.120.10">
    <property type="match status" value="1"/>
</dbReference>
<evidence type="ECO:0000256" key="4">
    <source>
        <dbReference type="ARBA" id="ARBA00038735"/>
    </source>
</evidence>
<evidence type="ECO:0000313" key="5">
    <source>
        <dbReference type="EMBL" id="UTC24766.1"/>
    </source>
</evidence>
<dbReference type="InterPro" id="IPR029055">
    <property type="entry name" value="Ntn_hydrolases_N"/>
</dbReference>
<dbReference type="Gene3D" id="1.10.439.10">
    <property type="entry name" value="Penicillin Amidohydrolase, domain 1"/>
    <property type="match status" value="1"/>
</dbReference>
<dbReference type="InterPro" id="IPR002692">
    <property type="entry name" value="S45"/>
</dbReference>
<dbReference type="SUPFAM" id="SSF56235">
    <property type="entry name" value="N-terminal nucleophile aminohydrolases (Ntn hydrolases)"/>
    <property type="match status" value="1"/>
</dbReference>